<dbReference type="SUPFAM" id="SSF53187">
    <property type="entry name" value="Zn-dependent exopeptidases"/>
    <property type="match status" value="1"/>
</dbReference>
<dbReference type="GO" id="GO:0043171">
    <property type="term" value="P:peptide catabolic process"/>
    <property type="evidence" value="ECO:0007669"/>
    <property type="project" value="TreeGrafter"/>
</dbReference>
<dbReference type="STRING" id="36166.T1GHZ4"/>
<feature type="chain" id="PRO_5004577390" evidence="12">
    <location>
        <begin position="17"/>
        <end position="125"/>
    </location>
</feature>
<dbReference type="EMBL" id="CAQQ02394189">
    <property type="status" value="NOT_ANNOTATED_CDS"/>
    <property type="molecule type" value="Genomic_DNA"/>
</dbReference>
<dbReference type="AlphaFoldDB" id="T1GHZ4"/>
<dbReference type="GO" id="GO:0006508">
    <property type="term" value="P:proteolysis"/>
    <property type="evidence" value="ECO:0007669"/>
    <property type="project" value="UniProtKB-KW"/>
</dbReference>
<organism evidence="13 14">
    <name type="scientific">Megaselia scalaris</name>
    <name type="common">Humpbacked fly</name>
    <name type="synonym">Phora scalaris</name>
    <dbReference type="NCBI Taxonomy" id="36166"/>
    <lineage>
        <taxon>Eukaryota</taxon>
        <taxon>Metazoa</taxon>
        <taxon>Ecdysozoa</taxon>
        <taxon>Arthropoda</taxon>
        <taxon>Hexapoda</taxon>
        <taxon>Insecta</taxon>
        <taxon>Pterygota</taxon>
        <taxon>Neoptera</taxon>
        <taxon>Endopterygota</taxon>
        <taxon>Diptera</taxon>
        <taxon>Brachycera</taxon>
        <taxon>Muscomorpha</taxon>
        <taxon>Platypezoidea</taxon>
        <taxon>Phoridae</taxon>
        <taxon>Megaseliini</taxon>
        <taxon>Megaselia</taxon>
    </lineage>
</organism>
<reference evidence="13" key="2">
    <citation type="submission" date="2015-06" db="UniProtKB">
        <authorList>
            <consortium name="EnsemblMetazoa"/>
        </authorList>
    </citation>
    <scope>IDENTIFICATION</scope>
</reference>
<keyword evidence="8" id="KW-0862">Zinc</keyword>
<dbReference type="Gene3D" id="3.40.630.10">
    <property type="entry name" value="Zn peptidases"/>
    <property type="match status" value="1"/>
</dbReference>
<proteinExistence type="inferred from homology"/>
<evidence type="ECO:0000256" key="11">
    <source>
        <dbReference type="ARBA" id="ARBA00023180"/>
    </source>
</evidence>
<evidence type="ECO:0000313" key="13">
    <source>
        <dbReference type="EnsemblMetazoa" id="MESCA003060-PA"/>
    </source>
</evidence>
<dbReference type="EnsemblMetazoa" id="MESCA003060-RA">
    <property type="protein sequence ID" value="MESCA003060-PA"/>
    <property type="gene ID" value="MESCA003060"/>
</dbReference>
<dbReference type="PANTHER" id="PTHR12053:SF3">
    <property type="entry name" value="CARBOXYPEPTIDASE Q"/>
    <property type="match status" value="1"/>
</dbReference>
<comment type="subcellular location">
    <subcellularLocation>
        <location evidence="1">Secreted</location>
    </subcellularLocation>
</comment>
<dbReference type="InterPro" id="IPR039866">
    <property type="entry name" value="CPQ"/>
</dbReference>
<keyword evidence="7" id="KW-0378">Hydrolase</keyword>
<dbReference type="GO" id="GO:0005615">
    <property type="term" value="C:extracellular space"/>
    <property type="evidence" value="ECO:0007669"/>
    <property type="project" value="TreeGrafter"/>
</dbReference>
<reference evidence="14" key="1">
    <citation type="submission" date="2013-02" db="EMBL/GenBank/DDBJ databases">
        <authorList>
            <person name="Hughes D."/>
        </authorList>
    </citation>
    <scope>NUCLEOTIDE SEQUENCE</scope>
    <source>
        <strain>Durham</strain>
        <strain evidence="14">NC isolate 2 -- Noor lab</strain>
    </source>
</reference>
<keyword evidence="10" id="KW-0865">Zymogen</keyword>
<dbReference type="PANTHER" id="PTHR12053">
    <property type="entry name" value="PROTEASE FAMILY M28 PLASMA GLUTAMATE CARBOXYPEPTIDASE-RELATED"/>
    <property type="match status" value="1"/>
</dbReference>
<dbReference type="GO" id="GO:0070573">
    <property type="term" value="F:metallodipeptidase activity"/>
    <property type="evidence" value="ECO:0007669"/>
    <property type="project" value="InterPro"/>
</dbReference>
<evidence type="ECO:0000256" key="2">
    <source>
        <dbReference type="ARBA" id="ARBA00010918"/>
    </source>
</evidence>
<evidence type="ECO:0000256" key="12">
    <source>
        <dbReference type="SAM" id="SignalP"/>
    </source>
</evidence>
<dbReference type="GO" id="GO:0046872">
    <property type="term" value="F:metal ion binding"/>
    <property type="evidence" value="ECO:0007669"/>
    <property type="project" value="UniProtKB-KW"/>
</dbReference>
<evidence type="ECO:0000256" key="8">
    <source>
        <dbReference type="ARBA" id="ARBA00022833"/>
    </source>
</evidence>
<evidence type="ECO:0000256" key="4">
    <source>
        <dbReference type="ARBA" id="ARBA00022670"/>
    </source>
</evidence>
<evidence type="ECO:0000256" key="9">
    <source>
        <dbReference type="ARBA" id="ARBA00023049"/>
    </source>
</evidence>
<protein>
    <submittedName>
        <fullName evidence="13">Uncharacterized protein</fullName>
    </submittedName>
</protein>
<evidence type="ECO:0000256" key="6">
    <source>
        <dbReference type="ARBA" id="ARBA00022729"/>
    </source>
</evidence>
<keyword evidence="5" id="KW-0479">Metal-binding</keyword>
<feature type="signal peptide" evidence="12">
    <location>
        <begin position="1"/>
        <end position="16"/>
    </location>
</feature>
<evidence type="ECO:0000256" key="7">
    <source>
        <dbReference type="ARBA" id="ARBA00022801"/>
    </source>
</evidence>
<dbReference type="Gene3D" id="3.50.30.30">
    <property type="match status" value="1"/>
</dbReference>
<evidence type="ECO:0000256" key="1">
    <source>
        <dbReference type="ARBA" id="ARBA00004613"/>
    </source>
</evidence>
<keyword evidence="11" id="KW-0325">Glycoprotein</keyword>
<comment type="similarity">
    <text evidence="2">Belongs to the peptidase M28 family.</text>
</comment>
<dbReference type="HOGENOM" id="CLU_1998249_0_0_1"/>
<name>T1GHZ4_MEGSC</name>
<dbReference type="Proteomes" id="UP000015102">
    <property type="component" value="Unassembled WGS sequence"/>
</dbReference>
<keyword evidence="6 12" id="KW-0732">Signal</keyword>
<accession>T1GHZ4</accession>
<dbReference type="OMA" id="EVTHWIR"/>
<evidence type="ECO:0000313" key="14">
    <source>
        <dbReference type="Proteomes" id="UP000015102"/>
    </source>
</evidence>
<evidence type="ECO:0000256" key="10">
    <source>
        <dbReference type="ARBA" id="ARBA00023145"/>
    </source>
</evidence>
<keyword evidence="14" id="KW-1185">Reference proteome</keyword>
<keyword evidence="9" id="KW-0482">Metalloprotease</keyword>
<evidence type="ECO:0000256" key="5">
    <source>
        <dbReference type="ARBA" id="ARBA00022723"/>
    </source>
</evidence>
<evidence type="ECO:0000256" key="3">
    <source>
        <dbReference type="ARBA" id="ARBA00022525"/>
    </source>
</evidence>
<sequence length="125" mass="14156">MMILKIICLIIFPAYANVISKDRISDECGLSEALKSEIQSYQPIVDRIAHEILNGKFKGETYNSLQHFTDKFGPRLAGSKNLENAIDFMLTEFENQGLENVHAEKAEVTHWIRGVEKASVLTPFE</sequence>
<keyword evidence="3" id="KW-0964">Secreted</keyword>
<keyword evidence="4" id="KW-0645">Protease</keyword>